<dbReference type="InterPro" id="IPR010652">
    <property type="entry name" value="DUF1232"/>
</dbReference>
<dbReference type="Pfam" id="PF06803">
    <property type="entry name" value="DUF1232"/>
    <property type="match status" value="1"/>
</dbReference>
<dbReference type="RefSeq" id="WP_133602038.1">
    <property type="nucleotide sequence ID" value="NZ_JAUFPJ010000001.1"/>
</dbReference>
<sequence length="130" mass="14406">MAKRRGLWRSWALLLKGEILSVYFAARDPAAPRGPRLLALLVAAYALSPIDLIPDFIPVLGWLDDLLLVPLGLWLVLKLMPPPVMARARVRAQQLLARPRSWAAAAGVVLIWLLLAAVLIVWLVRYLDGA</sequence>
<dbReference type="Proteomes" id="UP000295357">
    <property type="component" value="Unassembled WGS sequence"/>
</dbReference>
<keyword evidence="3 5" id="KW-1133">Transmembrane helix</keyword>
<reference evidence="7 8" key="1">
    <citation type="submission" date="2019-03" db="EMBL/GenBank/DDBJ databases">
        <title>Genomic Encyclopedia of Type Strains, Phase IV (KMG-IV): sequencing the most valuable type-strain genomes for metagenomic binning, comparative biology and taxonomic classification.</title>
        <authorList>
            <person name="Goeker M."/>
        </authorList>
    </citation>
    <scope>NUCLEOTIDE SEQUENCE [LARGE SCALE GENOMIC DNA]</scope>
    <source>
        <strain evidence="7 8">DSM 25082</strain>
    </source>
</reference>
<evidence type="ECO:0000259" key="6">
    <source>
        <dbReference type="Pfam" id="PF06803"/>
    </source>
</evidence>
<keyword evidence="4 5" id="KW-0472">Membrane</keyword>
<evidence type="ECO:0000256" key="5">
    <source>
        <dbReference type="SAM" id="Phobius"/>
    </source>
</evidence>
<feature type="transmembrane region" description="Helical" evidence="5">
    <location>
        <begin position="101"/>
        <end position="124"/>
    </location>
</feature>
<evidence type="ECO:0000256" key="3">
    <source>
        <dbReference type="ARBA" id="ARBA00022989"/>
    </source>
</evidence>
<evidence type="ECO:0000256" key="4">
    <source>
        <dbReference type="ARBA" id="ARBA00023136"/>
    </source>
</evidence>
<protein>
    <submittedName>
        <fullName evidence="7">Uncharacterized protein DUF1232</fullName>
    </submittedName>
</protein>
<dbReference type="AlphaFoldDB" id="A0A4R6NBF8"/>
<accession>A0A4R6NBF8</accession>
<gene>
    <name evidence="7" type="ORF">DFR39_101603</name>
</gene>
<evidence type="ECO:0000256" key="2">
    <source>
        <dbReference type="ARBA" id="ARBA00022692"/>
    </source>
</evidence>
<evidence type="ECO:0000313" key="7">
    <source>
        <dbReference type="EMBL" id="TDP13129.1"/>
    </source>
</evidence>
<dbReference type="GO" id="GO:0012505">
    <property type="term" value="C:endomembrane system"/>
    <property type="evidence" value="ECO:0007669"/>
    <property type="project" value="UniProtKB-SubCell"/>
</dbReference>
<evidence type="ECO:0000256" key="1">
    <source>
        <dbReference type="ARBA" id="ARBA00004127"/>
    </source>
</evidence>
<comment type="caution">
    <text evidence="7">The sequence shown here is derived from an EMBL/GenBank/DDBJ whole genome shotgun (WGS) entry which is preliminary data.</text>
</comment>
<comment type="subcellular location">
    <subcellularLocation>
        <location evidence="1">Endomembrane system</location>
        <topology evidence="1">Multi-pass membrane protein</topology>
    </subcellularLocation>
</comment>
<dbReference type="EMBL" id="SNXE01000001">
    <property type="protein sequence ID" value="TDP13129.1"/>
    <property type="molecule type" value="Genomic_DNA"/>
</dbReference>
<evidence type="ECO:0000313" key="8">
    <source>
        <dbReference type="Proteomes" id="UP000295357"/>
    </source>
</evidence>
<feature type="domain" description="DUF1232" evidence="6">
    <location>
        <begin position="36"/>
        <end position="71"/>
    </location>
</feature>
<keyword evidence="2 5" id="KW-0812">Transmembrane</keyword>
<keyword evidence="8" id="KW-1185">Reference proteome</keyword>
<proteinExistence type="predicted"/>
<organism evidence="7 8">
    <name type="scientific">Roseateles asaccharophilus</name>
    <dbReference type="NCBI Taxonomy" id="582607"/>
    <lineage>
        <taxon>Bacteria</taxon>
        <taxon>Pseudomonadati</taxon>
        <taxon>Pseudomonadota</taxon>
        <taxon>Betaproteobacteria</taxon>
        <taxon>Burkholderiales</taxon>
        <taxon>Sphaerotilaceae</taxon>
        <taxon>Roseateles</taxon>
    </lineage>
</organism>
<feature type="transmembrane region" description="Helical" evidence="5">
    <location>
        <begin position="37"/>
        <end position="53"/>
    </location>
</feature>
<name>A0A4R6NBF8_9BURK</name>